<protein>
    <submittedName>
        <fullName evidence="1">Uncharacterized protein</fullName>
    </submittedName>
</protein>
<name>A0A812M848_9DINO</name>
<evidence type="ECO:0000313" key="1">
    <source>
        <dbReference type="EMBL" id="CAE7257058.1"/>
    </source>
</evidence>
<keyword evidence="2" id="KW-1185">Reference proteome</keyword>
<dbReference type="EMBL" id="CAJNJA010010391">
    <property type="protein sequence ID" value="CAE7257058.1"/>
    <property type="molecule type" value="Genomic_DNA"/>
</dbReference>
<accession>A0A812M848</accession>
<dbReference type="AlphaFoldDB" id="A0A812M848"/>
<sequence>MKPCARAACGHCGQNVGLLGLTGLGITLRRHEKRCRARRAAPPPPPPPPPAVCELLPRVDVSKDIQWMSAQEMGNMLTITGAELKALLEEDEETREQVTKSAFVAWRPGAHEGAPLRVAMLVGPGDTADTVQVKAESPYLGPIDQIVSLECLDDGFLKQRTWGQSVAMTSFFDCKVATARCRTLQNCARRLAARGGG</sequence>
<gene>
    <name evidence="1" type="ORF">SNEC2469_LOCUS5684</name>
</gene>
<proteinExistence type="predicted"/>
<evidence type="ECO:0000313" key="2">
    <source>
        <dbReference type="Proteomes" id="UP000601435"/>
    </source>
</evidence>
<comment type="caution">
    <text evidence="1">The sequence shown here is derived from an EMBL/GenBank/DDBJ whole genome shotgun (WGS) entry which is preliminary data.</text>
</comment>
<dbReference type="OrthoDB" id="10333913at2759"/>
<reference evidence="1" key="1">
    <citation type="submission" date="2021-02" db="EMBL/GenBank/DDBJ databases">
        <authorList>
            <person name="Dougan E. K."/>
            <person name="Rhodes N."/>
            <person name="Thang M."/>
            <person name="Chan C."/>
        </authorList>
    </citation>
    <scope>NUCLEOTIDE SEQUENCE</scope>
</reference>
<dbReference type="Proteomes" id="UP000601435">
    <property type="component" value="Unassembled WGS sequence"/>
</dbReference>
<organism evidence="1 2">
    <name type="scientific">Symbiodinium necroappetens</name>
    <dbReference type="NCBI Taxonomy" id="1628268"/>
    <lineage>
        <taxon>Eukaryota</taxon>
        <taxon>Sar</taxon>
        <taxon>Alveolata</taxon>
        <taxon>Dinophyceae</taxon>
        <taxon>Suessiales</taxon>
        <taxon>Symbiodiniaceae</taxon>
        <taxon>Symbiodinium</taxon>
    </lineage>
</organism>